<sequence length="193" mass="22691">MKVVFEITGLSCDLALHPISPQTAESMREGGRDVYSQKYMNWWRRGNTRTFGMRINESSEIRLQVDGKDVPFNANLLYRNVYTLRQRMYLSSKAQFLAVLGYDNETCTFRWIWDNIEDFDPAKFNFVVTDWDNVLNTKGYRVLDNVFYDGKHADDEEWLNPSGFTLMDPIVLDLDDVRREIEEELKGTAVYDR</sequence>
<accession>A0A9D1R0U2</accession>
<protein>
    <submittedName>
        <fullName evidence="1">Uncharacterized protein</fullName>
    </submittedName>
</protein>
<dbReference type="AlphaFoldDB" id="A0A9D1R0U2"/>
<proteinExistence type="predicted"/>
<dbReference type="Proteomes" id="UP000824264">
    <property type="component" value="Unassembled WGS sequence"/>
</dbReference>
<organism evidence="1 2">
    <name type="scientific">Candidatus Bilophila faecipullorum</name>
    <dbReference type="NCBI Taxonomy" id="2838482"/>
    <lineage>
        <taxon>Bacteria</taxon>
        <taxon>Pseudomonadati</taxon>
        <taxon>Thermodesulfobacteriota</taxon>
        <taxon>Desulfovibrionia</taxon>
        <taxon>Desulfovibrionales</taxon>
        <taxon>Desulfovibrionaceae</taxon>
        <taxon>Bilophila</taxon>
    </lineage>
</organism>
<dbReference type="EMBL" id="DXGI01000099">
    <property type="protein sequence ID" value="HIW78041.1"/>
    <property type="molecule type" value="Genomic_DNA"/>
</dbReference>
<reference evidence="1" key="1">
    <citation type="journal article" date="2021" name="PeerJ">
        <title>Extensive microbial diversity within the chicken gut microbiome revealed by metagenomics and culture.</title>
        <authorList>
            <person name="Gilroy R."/>
            <person name="Ravi A."/>
            <person name="Getino M."/>
            <person name="Pursley I."/>
            <person name="Horton D.L."/>
            <person name="Alikhan N.F."/>
            <person name="Baker D."/>
            <person name="Gharbi K."/>
            <person name="Hall N."/>
            <person name="Watson M."/>
            <person name="Adriaenssens E.M."/>
            <person name="Foster-Nyarko E."/>
            <person name="Jarju S."/>
            <person name="Secka A."/>
            <person name="Antonio M."/>
            <person name="Oren A."/>
            <person name="Chaudhuri R.R."/>
            <person name="La Ragione R."/>
            <person name="Hildebrand F."/>
            <person name="Pallen M.J."/>
        </authorList>
    </citation>
    <scope>NUCLEOTIDE SEQUENCE</scope>
    <source>
        <strain evidence="1">ChiSxjej5B17-1746</strain>
    </source>
</reference>
<evidence type="ECO:0000313" key="1">
    <source>
        <dbReference type="EMBL" id="HIW78041.1"/>
    </source>
</evidence>
<gene>
    <name evidence="1" type="ORF">H9874_02705</name>
</gene>
<evidence type="ECO:0000313" key="2">
    <source>
        <dbReference type="Proteomes" id="UP000824264"/>
    </source>
</evidence>
<comment type="caution">
    <text evidence="1">The sequence shown here is derived from an EMBL/GenBank/DDBJ whole genome shotgun (WGS) entry which is preliminary data.</text>
</comment>
<name>A0A9D1R0U2_9BACT</name>
<reference evidence="1" key="2">
    <citation type="submission" date="2021-04" db="EMBL/GenBank/DDBJ databases">
        <authorList>
            <person name="Gilroy R."/>
        </authorList>
    </citation>
    <scope>NUCLEOTIDE SEQUENCE</scope>
    <source>
        <strain evidence="1">ChiSxjej5B17-1746</strain>
    </source>
</reference>